<evidence type="ECO:0000313" key="2">
    <source>
        <dbReference type="Proteomes" id="UP001268036"/>
    </source>
</evidence>
<protein>
    <submittedName>
        <fullName evidence="1">Uncharacterized protein</fullName>
    </submittedName>
</protein>
<name>A0AAJ2BKY9_9PSED</name>
<comment type="caution">
    <text evidence="1">The sequence shown here is derived from an EMBL/GenBank/DDBJ whole genome shotgun (WGS) entry which is preliminary data.</text>
</comment>
<reference evidence="1" key="1">
    <citation type="submission" date="2023-08" db="EMBL/GenBank/DDBJ databases">
        <title>Functional and genomic diversity of the sorghum phyllosphere microbiome.</title>
        <authorList>
            <person name="Shade A."/>
        </authorList>
    </citation>
    <scope>NUCLEOTIDE SEQUENCE</scope>
    <source>
        <strain evidence="1">SORGH_AS_0201</strain>
    </source>
</reference>
<proteinExistence type="predicted"/>
<dbReference type="AlphaFoldDB" id="A0AAJ2BKY9"/>
<accession>A0AAJ2BKY9</accession>
<sequence>MAAFKVRKCSQMLSAQVCSRSRRVLAKLTNVASNSDWRSRFKQAAHLRTSLLLVPSQGNQARSSDVSAMGLEYCVELCIQTPPRVGHHREMQCNQKAINRNRLSPV</sequence>
<evidence type="ECO:0000313" key="1">
    <source>
        <dbReference type="EMBL" id="MDR6233181.1"/>
    </source>
</evidence>
<organism evidence="1 2">
    <name type="scientific">Pseudomonas oryzihabitans</name>
    <dbReference type="NCBI Taxonomy" id="47885"/>
    <lineage>
        <taxon>Bacteria</taxon>
        <taxon>Pseudomonadati</taxon>
        <taxon>Pseudomonadota</taxon>
        <taxon>Gammaproteobacteria</taxon>
        <taxon>Pseudomonadales</taxon>
        <taxon>Pseudomonadaceae</taxon>
        <taxon>Pseudomonas</taxon>
    </lineage>
</organism>
<dbReference type="Proteomes" id="UP001268036">
    <property type="component" value="Unassembled WGS sequence"/>
</dbReference>
<gene>
    <name evidence="1" type="ORF">QE440_000922</name>
</gene>
<dbReference type="EMBL" id="JAVJAF010000001">
    <property type="protein sequence ID" value="MDR6233181.1"/>
    <property type="molecule type" value="Genomic_DNA"/>
</dbReference>